<keyword evidence="8" id="KW-0350">Heme biosynthesis</keyword>
<accession>A0A1W0X4W2</accession>
<dbReference type="Pfam" id="PF00490">
    <property type="entry name" value="ALAD"/>
    <property type="match status" value="1"/>
</dbReference>
<comment type="function">
    <text evidence="11">Catalyzes an early step in the biosynthesis of tetrapyrroles. Binds two molecules of 5-aminolevulinate per subunit, each at a distinct site, and catalyzes their condensation to form porphobilinogen.</text>
</comment>
<dbReference type="Gene3D" id="3.20.20.70">
    <property type="entry name" value="Aldolase class I"/>
    <property type="match status" value="1"/>
</dbReference>
<dbReference type="AlphaFoldDB" id="A0A1W0X4W2"/>
<dbReference type="SUPFAM" id="SSF51569">
    <property type="entry name" value="Aldolase"/>
    <property type="match status" value="1"/>
</dbReference>
<gene>
    <name evidence="18" type="ORF">BV898_03663</name>
</gene>
<organism evidence="18 19">
    <name type="scientific">Hypsibius exemplaris</name>
    <name type="common">Freshwater tardigrade</name>
    <dbReference type="NCBI Taxonomy" id="2072580"/>
    <lineage>
        <taxon>Eukaryota</taxon>
        <taxon>Metazoa</taxon>
        <taxon>Ecdysozoa</taxon>
        <taxon>Tardigrada</taxon>
        <taxon>Eutardigrada</taxon>
        <taxon>Parachela</taxon>
        <taxon>Hypsibioidea</taxon>
        <taxon>Hypsibiidae</taxon>
        <taxon>Hypsibius</taxon>
    </lineage>
</organism>
<dbReference type="GO" id="GO:0004655">
    <property type="term" value="F:porphobilinogen synthase activity"/>
    <property type="evidence" value="ECO:0007669"/>
    <property type="project" value="UniProtKB-EC"/>
</dbReference>
<keyword evidence="19" id="KW-1185">Reference proteome</keyword>
<dbReference type="EMBL" id="MTYJ01000017">
    <property type="protein sequence ID" value="OQV22488.1"/>
    <property type="molecule type" value="Genomic_DNA"/>
</dbReference>
<dbReference type="Proteomes" id="UP000192578">
    <property type="component" value="Unassembled WGS sequence"/>
</dbReference>
<dbReference type="PRINTS" id="PR00144">
    <property type="entry name" value="DALDHYDRTASE"/>
</dbReference>
<evidence type="ECO:0000256" key="9">
    <source>
        <dbReference type="ARBA" id="ARBA00023239"/>
    </source>
</evidence>
<dbReference type="GO" id="GO:0006782">
    <property type="term" value="P:protoporphyrinogen IX biosynthetic process"/>
    <property type="evidence" value="ECO:0007669"/>
    <property type="project" value="UniProtKB-UniPathway"/>
</dbReference>
<evidence type="ECO:0000313" key="19">
    <source>
        <dbReference type="Proteomes" id="UP000192578"/>
    </source>
</evidence>
<evidence type="ECO:0000256" key="14">
    <source>
        <dbReference type="PIRSR" id="PIRSR001415-1"/>
    </source>
</evidence>
<evidence type="ECO:0000313" key="18">
    <source>
        <dbReference type="EMBL" id="OQV22488.1"/>
    </source>
</evidence>
<evidence type="ECO:0000256" key="17">
    <source>
        <dbReference type="RuleBase" id="RU004161"/>
    </source>
</evidence>
<dbReference type="OrthoDB" id="1530at2759"/>
<evidence type="ECO:0000256" key="16">
    <source>
        <dbReference type="RuleBase" id="RU000515"/>
    </source>
</evidence>
<evidence type="ECO:0000256" key="13">
    <source>
        <dbReference type="ARBA" id="ARBA00047651"/>
    </source>
</evidence>
<feature type="binding site" evidence="15">
    <location>
        <position position="220"/>
    </location>
    <ligand>
        <name>5-aminolevulinate</name>
        <dbReference type="ChEBI" id="CHEBI:356416"/>
        <label>1</label>
    </ligand>
</feature>
<evidence type="ECO:0000256" key="5">
    <source>
        <dbReference type="ARBA" id="ARBA00020771"/>
    </source>
</evidence>
<name>A0A1W0X4W2_HYPEX</name>
<comment type="catalytic activity">
    <reaction evidence="13 16">
        <text>2 5-aminolevulinate = porphobilinogen + 2 H2O + H(+)</text>
        <dbReference type="Rhea" id="RHEA:24064"/>
        <dbReference type="ChEBI" id="CHEBI:15377"/>
        <dbReference type="ChEBI" id="CHEBI:15378"/>
        <dbReference type="ChEBI" id="CHEBI:58126"/>
        <dbReference type="ChEBI" id="CHEBI:356416"/>
        <dbReference type="EC" id="4.2.1.24"/>
    </reaction>
</comment>
<reference evidence="19" key="1">
    <citation type="submission" date="2017-01" db="EMBL/GenBank/DDBJ databases">
        <title>Comparative genomics of anhydrobiosis in the tardigrade Hypsibius dujardini.</title>
        <authorList>
            <person name="Yoshida Y."/>
            <person name="Koutsovoulos G."/>
            <person name="Laetsch D."/>
            <person name="Stevens L."/>
            <person name="Kumar S."/>
            <person name="Horikawa D."/>
            <person name="Ishino K."/>
            <person name="Komine S."/>
            <person name="Tomita M."/>
            <person name="Blaxter M."/>
            <person name="Arakawa K."/>
        </authorList>
    </citation>
    <scope>NUCLEOTIDE SEQUENCE [LARGE SCALE GENOMIC DNA]</scope>
    <source>
        <strain evidence="19">Z151</strain>
    </source>
</reference>
<comment type="cofactor">
    <cofactor evidence="1">
        <name>Zn(2+)</name>
        <dbReference type="ChEBI" id="CHEBI:29105"/>
    </cofactor>
</comment>
<dbReference type="EC" id="4.2.1.24" evidence="4 16"/>
<dbReference type="UniPathway" id="UPA00251">
    <property type="reaction ID" value="UER00318"/>
</dbReference>
<evidence type="ECO:0000256" key="12">
    <source>
        <dbReference type="ARBA" id="ARBA00025861"/>
    </source>
</evidence>
<protein>
    <recommendedName>
        <fullName evidence="5 16">Delta-aminolevulinic acid dehydratase</fullName>
        <ecNumber evidence="4 16">4.2.1.24</ecNumber>
    </recommendedName>
</protein>
<evidence type="ECO:0000256" key="4">
    <source>
        <dbReference type="ARBA" id="ARBA00012053"/>
    </source>
</evidence>
<feature type="active site" description="Schiff-base intermediate with substrate" evidence="14">
    <location>
        <position position="263"/>
    </location>
</feature>
<evidence type="ECO:0000256" key="7">
    <source>
        <dbReference type="ARBA" id="ARBA00022833"/>
    </source>
</evidence>
<evidence type="ECO:0000256" key="8">
    <source>
        <dbReference type="ARBA" id="ARBA00023133"/>
    </source>
</evidence>
<feature type="binding site" evidence="15">
    <location>
        <position position="290"/>
    </location>
    <ligand>
        <name>5-aminolevulinate</name>
        <dbReference type="ChEBI" id="CHEBI:356416"/>
        <label>2</label>
    </ligand>
</feature>
<dbReference type="NCBIfam" id="NF006762">
    <property type="entry name" value="PRK09283.1"/>
    <property type="match status" value="1"/>
</dbReference>
<dbReference type="InterPro" id="IPR013785">
    <property type="entry name" value="Aldolase_TIM"/>
</dbReference>
<evidence type="ECO:0000256" key="10">
    <source>
        <dbReference type="ARBA" id="ARBA00023244"/>
    </source>
</evidence>
<dbReference type="InterPro" id="IPR001731">
    <property type="entry name" value="ALAD"/>
</dbReference>
<dbReference type="PIRSF" id="PIRSF001415">
    <property type="entry name" value="Porphbilin_synth"/>
    <property type="match status" value="1"/>
</dbReference>
<comment type="caution">
    <text evidence="18">The sequence shown here is derived from an EMBL/GenBank/DDBJ whole genome shotgun (WGS) entry which is preliminary data.</text>
</comment>
<evidence type="ECO:0000256" key="2">
    <source>
        <dbReference type="ARBA" id="ARBA00004694"/>
    </source>
</evidence>
<dbReference type="GO" id="GO:0005829">
    <property type="term" value="C:cytosol"/>
    <property type="evidence" value="ECO:0007669"/>
    <property type="project" value="TreeGrafter"/>
</dbReference>
<comment type="subunit">
    <text evidence="12">Homooctamer; active form. Homohexamer; low activity form.</text>
</comment>
<evidence type="ECO:0000256" key="15">
    <source>
        <dbReference type="PIRSR" id="PIRSR001415-2"/>
    </source>
</evidence>
<feature type="active site" description="Schiff-base intermediate with substrate" evidence="14">
    <location>
        <position position="210"/>
    </location>
</feature>
<comment type="pathway">
    <text evidence="2">Porphyrin-containing compound metabolism; protoporphyrin-IX biosynthesis; coproporphyrinogen-III from 5-aminolevulinate: step 1/4.</text>
</comment>
<keyword evidence="6" id="KW-0479">Metal-binding</keyword>
<evidence type="ECO:0000256" key="3">
    <source>
        <dbReference type="ARBA" id="ARBA00008055"/>
    </source>
</evidence>
<dbReference type="InterPro" id="IPR030656">
    <property type="entry name" value="ALAD_AS"/>
</dbReference>
<keyword evidence="7" id="KW-0862">Zinc</keyword>
<feature type="binding site" evidence="15">
    <location>
        <position position="329"/>
    </location>
    <ligand>
        <name>5-aminolevulinate</name>
        <dbReference type="ChEBI" id="CHEBI:356416"/>
        <label>2</label>
    </ligand>
</feature>
<sequence length="348" mass="38168">MEKLPTKLPVHNQNYSILHSGYSHSVLREWQSSSVNLTAANIMYPIFVTDNADDVEEIGSMKGIFRMGVNRVVALLRPLVQKGLKSILIFGVLAKHLKDDMGSGANSPSNPVTAAVRLLRLAFPQLVIACDVCLCPYTDHGHCGILRSDGVIDNDASIFRLAEISLAYAEAGAHIIAPSDMMDCRVGAIKRILRDNNFGNTVSVLSYSAKFASSFYGPFRDAAQSAPSFGDRRAYQLPSASRGLALRATDRDVEEGADMLMVKPGLPYLDIVRDVKVTHPHHPLFVYQVSGEYVMLRAAAESGAFDLKLALLEILHSMRRAGADVVITYFAPEILDWLNDSLESTRCL</sequence>
<keyword evidence="10 16" id="KW-0627">Porphyrin biosynthesis</keyword>
<dbReference type="PROSITE" id="PS00169">
    <property type="entry name" value="D_ALA_DEHYDRATASE"/>
    <property type="match status" value="1"/>
</dbReference>
<comment type="similarity">
    <text evidence="3 17">Belongs to the ALAD family.</text>
</comment>
<evidence type="ECO:0000256" key="1">
    <source>
        <dbReference type="ARBA" id="ARBA00001947"/>
    </source>
</evidence>
<evidence type="ECO:0000256" key="6">
    <source>
        <dbReference type="ARBA" id="ARBA00022723"/>
    </source>
</evidence>
<proteinExistence type="inferred from homology"/>
<dbReference type="PANTHER" id="PTHR11458">
    <property type="entry name" value="DELTA-AMINOLEVULINIC ACID DEHYDRATASE"/>
    <property type="match status" value="1"/>
</dbReference>
<evidence type="ECO:0000256" key="11">
    <source>
        <dbReference type="ARBA" id="ARBA00025628"/>
    </source>
</evidence>
<dbReference type="GO" id="GO:0008270">
    <property type="term" value="F:zinc ion binding"/>
    <property type="evidence" value="ECO:0007669"/>
    <property type="project" value="TreeGrafter"/>
</dbReference>
<dbReference type="SMART" id="SM01004">
    <property type="entry name" value="ALAD"/>
    <property type="match status" value="1"/>
</dbReference>
<dbReference type="PANTHER" id="PTHR11458:SF0">
    <property type="entry name" value="DELTA-AMINOLEVULINIC ACID DEHYDRATASE"/>
    <property type="match status" value="1"/>
</dbReference>
<dbReference type="FunFam" id="3.20.20.70:FF:000048">
    <property type="entry name" value="Delta-aminolevulinic acid dehydratase"/>
    <property type="match status" value="1"/>
</dbReference>
<keyword evidence="9 16" id="KW-0456">Lyase</keyword>
<feature type="binding site" evidence="15">
    <location>
        <position position="232"/>
    </location>
    <ligand>
        <name>5-aminolevulinate</name>
        <dbReference type="ChEBI" id="CHEBI:356416"/>
        <label>1</label>
    </ligand>
</feature>